<keyword evidence="2" id="KW-0812">Transmembrane</keyword>
<feature type="region of interest" description="Disordered" evidence="1">
    <location>
        <begin position="262"/>
        <end position="316"/>
    </location>
</feature>
<feature type="transmembrane region" description="Helical" evidence="2">
    <location>
        <begin position="107"/>
        <end position="126"/>
    </location>
</feature>
<name>A0A9W8IBL1_9FUNG</name>
<feature type="transmembrane region" description="Helical" evidence="2">
    <location>
        <begin position="166"/>
        <end position="186"/>
    </location>
</feature>
<protein>
    <recommendedName>
        <fullName evidence="6">G protein-coupled receptor</fullName>
    </recommendedName>
</protein>
<feature type="signal peptide" evidence="3">
    <location>
        <begin position="1"/>
        <end position="24"/>
    </location>
</feature>
<gene>
    <name evidence="4" type="ORF">IWW36_000068</name>
</gene>
<comment type="caution">
    <text evidence="4">The sequence shown here is derived from an EMBL/GenBank/DDBJ whole genome shotgun (WGS) entry which is preliminary data.</text>
</comment>
<sequence length="455" mass="51463">MSVFVRALLSVHLQLLILSNVTRALTYEKHFLIGALGVSLVLSILPIFTKNYVWLSFDPTMSSAHCGYFPLHRTTNNVDIPSEFLWTENMAQSAMRKGLIMMWTTNFAWLTLTVFYGIIVIASVVIRMIHRRSTVKNIAKSQNIIIGGSLPRREFVYMTTRVIRRILQFPLMVVVCHLLEVVYGMVTLSRAIHLMRSGLLSTNDIRDFESGRTLTRLYLASHIMLGLEGVITLCFLPLEPPIRLMLRSMYLRQRSELHRLSTVSRANRRQNLPKQNDNLTSEDSFTLSSFDRPSDSLEPMPDKPLAPEPSPMVQQPAASPVIPDAAVSPVLSVVVDHYITPAQRAREQNTQLVSAPIRRVTQRWKRRTQKQKVDRPPPVYRSKTVQELPWDIVSVPRRRSCTGSVVMQPEIPGDATNPAQALRNDGLPLLQWYVPSVSSDSTNDTDKQPDGGSNI</sequence>
<evidence type="ECO:0000313" key="5">
    <source>
        <dbReference type="Proteomes" id="UP001139887"/>
    </source>
</evidence>
<feature type="compositionally biased region" description="Polar residues" evidence="1">
    <location>
        <begin position="262"/>
        <end position="291"/>
    </location>
</feature>
<keyword evidence="2" id="KW-0472">Membrane</keyword>
<feature type="chain" id="PRO_5040918220" description="G protein-coupled receptor" evidence="3">
    <location>
        <begin position="25"/>
        <end position="455"/>
    </location>
</feature>
<dbReference type="OrthoDB" id="5552049at2759"/>
<organism evidence="4 5">
    <name type="scientific">Coemansia brasiliensis</name>
    <dbReference type="NCBI Taxonomy" id="2650707"/>
    <lineage>
        <taxon>Eukaryota</taxon>
        <taxon>Fungi</taxon>
        <taxon>Fungi incertae sedis</taxon>
        <taxon>Zoopagomycota</taxon>
        <taxon>Kickxellomycotina</taxon>
        <taxon>Kickxellomycetes</taxon>
        <taxon>Kickxellales</taxon>
        <taxon>Kickxellaceae</taxon>
        <taxon>Coemansia</taxon>
    </lineage>
</organism>
<evidence type="ECO:0000256" key="3">
    <source>
        <dbReference type="SAM" id="SignalP"/>
    </source>
</evidence>
<dbReference type="AlphaFoldDB" id="A0A9W8IBL1"/>
<evidence type="ECO:0000313" key="4">
    <source>
        <dbReference type="EMBL" id="KAJ2852711.1"/>
    </source>
</evidence>
<evidence type="ECO:0008006" key="6">
    <source>
        <dbReference type="Google" id="ProtNLM"/>
    </source>
</evidence>
<keyword evidence="2" id="KW-1133">Transmembrane helix</keyword>
<dbReference type="Proteomes" id="UP001139887">
    <property type="component" value="Unassembled WGS sequence"/>
</dbReference>
<dbReference type="EMBL" id="JANBUW010000001">
    <property type="protein sequence ID" value="KAJ2852711.1"/>
    <property type="molecule type" value="Genomic_DNA"/>
</dbReference>
<keyword evidence="5" id="KW-1185">Reference proteome</keyword>
<reference evidence="4" key="1">
    <citation type="submission" date="2022-07" db="EMBL/GenBank/DDBJ databases">
        <title>Phylogenomic reconstructions and comparative analyses of Kickxellomycotina fungi.</title>
        <authorList>
            <person name="Reynolds N.K."/>
            <person name="Stajich J.E."/>
            <person name="Barry K."/>
            <person name="Grigoriev I.V."/>
            <person name="Crous P."/>
            <person name="Smith M.E."/>
        </authorList>
    </citation>
    <scope>NUCLEOTIDE SEQUENCE</scope>
    <source>
        <strain evidence="4">NRRL 1566</strain>
    </source>
</reference>
<proteinExistence type="predicted"/>
<evidence type="ECO:0000256" key="1">
    <source>
        <dbReference type="SAM" id="MobiDB-lite"/>
    </source>
</evidence>
<feature type="region of interest" description="Disordered" evidence="1">
    <location>
        <begin position="436"/>
        <end position="455"/>
    </location>
</feature>
<keyword evidence="3" id="KW-0732">Signal</keyword>
<accession>A0A9W8IBL1</accession>
<evidence type="ECO:0000256" key="2">
    <source>
        <dbReference type="SAM" id="Phobius"/>
    </source>
</evidence>